<dbReference type="Pfam" id="PF16295">
    <property type="entry name" value="TetR_C_10"/>
    <property type="match status" value="1"/>
</dbReference>
<dbReference type="SUPFAM" id="SSF46689">
    <property type="entry name" value="Homeodomain-like"/>
    <property type="match status" value="1"/>
</dbReference>
<dbReference type="EMBL" id="JACYGY010000004">
    <property type="protein sequence ID" value="MBE9466648.1"/>
    <property type="molecule type" value="Genomic_DNA"/>
</dbReference>
<dbReference type="RefSeq" id="WP_194124932.1">
    <property type="nucleotide sequence ID" value="NZ_JACYGY010000004.1"/>
</dbReference>
<dbReference type="Pfam" id="PF00440">
    <property type="entry name" value="TetR_N"/>
    <property type="match status" value="1"/>
</dbReference>
<dbReference type="Gene3D" id="1.10.357.10">
    <property type="entry name" value="Tetracycline Repressor, domain 2"/>
    <property type="match status" value="1"/>
</dbReference>
<reference evidence="5" key="1">
    <citation type="submission" date="2023-07" db="EMBL/GenBank/DDBJ databases">
        <title>Dyadobacter sp. nov 'subterranea' isolated from contaminted grondwater.</title>
        <authorList>
            <person name="Szabo I."/>
            <person name="Al-Omari J."/>
            <person name="Szerdahelyi S.G."/>
            <person name="Rado J."/>
        </authorList>
    </citation>
    <scope>NUCLEOTIDE SEQUENCE [LARGE SCALE GENOMIC DNA]</scope>
    <source>
        <strain evidence="5">UP-52</strain>
    </source>
</reference>
<evidence type="ECO:0000259" key="3">
    <source>
        <dbReference type="PROSITE" id="PS50977"/>
    </source>
</evidence>
<dbReference type="InterPro" id="IPR050624">
    <property type="entry name" value="HTH-type_Tx_Regulator"/>
</dbReference>
<proteinExistence type="predicted"/>
<organism evidence="4 5">
    <name type="scientific">Dyadobacter subterraneus</name>
    <dbReference type="NCBI Taxonomy" id="2773304"/>
    <lineage>
        <taxon>Bacteria</taxon>
        <taxon>Pseudomonadati</taxon>
        <taxon>Bacteroidota</taxon>
        <taxon>Cytophagia</taxon>
        <taxon>Cytophagales</taxon>
        <taxon>Spirosomataceae</taxon>
        <taxon>Dyadobacter</taxon>
    </lineage>
</organism>
<dbReference type="PANTHER" id="PTHR43479:SF11">
    <property type="entry name" value="ACREF_ENVCD OPERON REPRESSOR-RELATED"/>
    <property type="match status" value="1"/>
</dbReference>
<protein>
    <submittedName>
        <fullName evidence="4">TetR/AcrR family transcriptional regulator</fullName>
    </submittedName>
</protein>
<sequence>MEKKKQIIECAMKLLIKNGPQAAPMSAISKEAGVGMGTIYNYFVTKEDLINQIYVFIKSDQVKNIQHPLSHLPIKHQFDIYYESLIQYFVDNPLYFQYLDQFHNAPVLTEKTRKHGNKSMSFINDLLICGQEQGLIKPIGVKEMIQFLNGGLMSFVRWIHYKNIQLNRMLITNQLQIAWDAVKINV</sequence>
<keyword evidence="1 2" id="KW-0238">DNA-binding</keyword>
<feature type="domain" description="HTH tetR-type" evidence="3">
    <location>
        <begin position="1"/>
        <end position="61"/>
    </location>
</feature>
<evidence type="ECO:0000256" key="1">
    <source>
        <dbReference type="ARBA" id="ARBA00023125"/>
    </source>
</evidence>
<keyword evidence="5" id="KW-1185">Reference proteome</keyword>
<dbReference type="InterPro" id="IPR036271">
    <property type="entry name" value="Tet_transcr_reg_TetR-rel_C_sf"/>
</dbReference>
<dbReference type="InterPro" id="IPR009057">
    <property type="entry name" value="Homeodomain-like_sf"/>
</dbReference>
<feature type="DNA-binding region" description="H-T-H motif" evidence="2">
    <location>
        <begin position="24"/>
        <end position="43"/>
    </location>
</feature>
<dbReference type="PROSITE" id="PS50977">
    <property type="entry name" value="HTH_TETR_2"/>
    <property type="match status" value="1"/>
</dbReference>
<dbReference type="InterPro" id="IPR032551">
    <property type="entry name" value="BscR_C"/>
</dbReference>
<dbReference type="Proteomes" id="UP000634134">
    <property type="component" value="Unassembled WGS sequence"/>
</dbReference>
<comment type="caution">
    <text evidence="4">The sequence shown here is derived from an EMBL/GenBank/DDBJ whole genome shotgun (WGS) entry which is preliminary data.</text>
</comment>
<accession>A0ABR9WM91</accession>
<gene>
    <name evidence="4" type="ORF">IEE83_32695</name>
</gene>
<dbReference type="PRINTS" id="PR00455">
    <property type="entry name" value="HTHTETR"/>
</dbReference>
<name>A0ABR9WM91_9BACT</name>
<dbReference type="PANTHER" id="PTHR43479">
    <property type="entry name" value="ACREF/ENVCD OPERON REPRESSOR-RELATED"/>
    <property type="match status" value="1"/>
</dbReference>
<evidence type="ECO:0000313" key="5">
    <source>
        <dbReference type="Proteomes" id="UP000634134"/>
    </source>
</evidence>
<dbReference type="SUPFAM" id="SSF48498">
    <property type="entry name" value="Tetracyclin repressor-like, C-terminal domain"/>
    <property type="match status" value="1"/>
</dbReference>
<evidence type="ECO:0000313" key="4">
    <source>
        <dbReference type="EMBL" id="MBE9466648.1"/>
    </source>
</evidence>
<dbReference type="InterPro" id="IPR001647">
    <property type="entry name" value="HTH_TetR"/>
</dbReference>
<evidence type="ECO:0000256" key="2">
    <source>
        <dbReference type="PROSITE-ProRule" id="PRU00335"/>
    </source>
</evidence>